<dbReference type="Pfam" id="PF12802">
    <property type="entry name" value="MarR_2"/>
    <property type="match status" value="1"/>
</dbReference>
<sequence length="178" mass="19713">MAGEGGTDALDFWSFVELAERRLAEEFGFRHRTATRLLLTLNRASAIVTYDLEAAVHRPRGLSWAGFRLLFVTWLAGPLEPGRAAAVAGMTRAAVSNLAKSLEADGLLVRSPGERDGRTVVLSLTEQGQRAMLDVFAAQNAREHEWADALTDTEQHILIMLLNKLIAGRQRFDVRERS</sequence>
<dbReference type="RefSeq" id="WP_344953861.1">
    <property type="nucleotide sequence ID" value="NZ_BAAAZG010000044.1"/>
</dbReference>
<keyword evidence="2" id="KW-0238">DNA-binding</keyword>
<dbReference type="PANTHER" id="PTHR33164:SF43">
    <property type="entry name" value="HTH-TYPE TRANSCRIPTIONAL REPRESSOR YETL"/>
    <property type="match status" value="1"/>
</dbReference>
<dbReference type="InterPro" id="IPR036390">
    <property type="entry name" value="WH_DNA-bd_sf"/>
</dbReference>
<keyword evidence="1" id="KW-0805">Transcription regulation</keyword>
<dbReference type="InterPro" id="IPR023187">
    <property type="entry name" value="Tscrpt_reg_MarR-type_CS"/>
</dbReference>
<evidence type="ECO:0000313" key="6">
    <source>
        <dbReference type="Proteomes" id="UP001500683"/>
    </source>
</evidence>
<feature type="domain" description="HTH marR-type" evidence="4">
    <location>
        <begin position="34"/>
        <end position="167"/>
    </location>
</feature>
<evidence type="ECO:0000259" key="4">
    <source>
        <dbReference type="PROSITE" id="PS50995"/>
    </source>
</evidence>
<keyword evidence="3" id="KW-0804">Transcription</keyword>
<dbReference type="PANTHER" id="PTHR33164">
    <property type="entry name" value="TRANSCRIPTIONAL REGULATOR, MARR FAMILY"/>
    <property type="match status" value="1"/>
</dbReference>
<organism evidence="5 6">
    <name type="scientific">Actinomadura miaoliensis</name>
    <dbReference type="NCBI Taxonomy" id="430685"/>
    <lineage>
        <taxon>Bacteria</taxon>
        <taxon>Bacillati</taxon>
        <taxon>Actinomycetota</taxon>
        <taxon>Actinomycetes</taxon>
        <taxon>Streptosporangiales</taxon>
        <taxon>Thermomonosporaceae</taxon>
        <taxon>Actinomadura</taxon>
    </lineage>
</organism>
<protein>
    <submittedName>
        <fullName evidence="5">MarR family transcriptional regulator</fullName>
    </submittedName>
</protein>
<dbReference type="SMART" id="SM00347">
    <property type="entry name" value="HTH_MARR"/>
    <property type="match status" value="1"/>
</dbReference>
<dbReference type="Gene3D" id="1.10.10.10">
    <property type="entry name" value="Winged helix-like DNA-binding domain superfamily/Winged helix DNA-binding domain"/>
    <property type="match status" value="1"/>
</dbReference>
<dbReference type="InterPro" id="IPR000835">
    <property type="entry name" value="HTH_MarR-typ"/>
</dbReference>
<evidence type="ECO:0000256" key="3">
    <source>
        <dbReference type="ARBA" id="ARBA00023163"/>
    </source>
</evidence>
<evidence type="ECO:0000313" key="5">
    <source>
        <dbReference type="EMBL" id="GAA4089579.1"/>
    </source>
</evidence>
<dbReference type="EMBL" id="BAAAZG010000044">
    <property type="protein sequence ID" value="GAA4089579.1"/>
    <property type="molecule type" value="Genomic_DNA"/>
</dbReference>
<proteinExistence type="predicted"/>
<dbReference type="Proteomes" id="UP001500683">
    <property type="component" value="Unassembled WGS sequence"/>
</dbReference>
<dbReference type="InterPro" id="IPR036388">
    <property type="entry name" value="WH-like_DNA-bd_sf"/>
</dbReference>
<keyword evidence="6" id="KW-1185">Reference proteome</keyword>
<gene>
    <name evidence="5" type="ORF">GCM10022214_57860</name>
</gene>
<comment type="caution">
    <text evidence="5">The sequence shown here is derived from an EMBL/GenBank/DDBJ whole genome shotgun (WGS) entry which is preliminary data.</text>
</comment>
<dbReference type="PRINTS" id="PR00598">
    <property type="entry name" value="HTHMARR"/>
</dbReference>
<name>A0ABP7WKE8_9ACTN</name>
<dbReference type="PROSITE" id="PS50995">
    <property type="entry name" value="HTH_MARR_2"/>
    <property type="match status" value="1"/>
</dbReference>
<reference evidence="6" key="1">
    <citation type="journal article" date="2019" name="Int. J. Syst. Evol. Microbiol.">
        <title>The Global Catalogue of Microorganisms (GCM) 10K type strain sequencing project: providing services to taxonomists for standard genome sequencing and annotation.</title>
        <authorList>
            <consortium name="The Broad Institute Genomics Platform"/>
            <consortium name="The Broad Institute Genome Sequencing Center for Infectious Disease"/>
            <person name="Wu L."/>
            <person name="Ma J."/>
        </authorList>
    </citation>
    <scope>NUCLEOTIDE SEQUENCE [LARGE SCALE GENOMIC DNA]</scope>
    <source>
        <strain evidence="6">JCM 16702</strain>
    </source>
</reference>
<accession>A0ABP7WKE8</accession>
<dbReference type="InterPro" id="IPR039422">
    <property type="entry name" value="MarR/SlyA-like"/>
</dbReference>
<evidence type="ECO:0000256" key="1">
    <source>
        <dbReference type="ARBA" id="ARBA00023015"/>
    </source>
</evidence>
<dbReference type="PROSITE" id="PS01117">
    <property type="entry name" value="HTH_MARR_1"/>
    <property type="match status" value="1"/>
</dbReference>
<evidence type="ECO:0000256" key="2">
    <source>
        <dbReference type="ARBA" id="ARBA00023125"/>
    </source>
</evidence>
<dbReference type="SUPFAM" id="SSF46785">
    <property type="entry name" value="Winged helix' DNA-binding domain"/>
    <property type="match status" value="1"/>
</dbReference>